<evidence type="ECO:0000256" key="2">
    <source>
        <dbReference type="PROSITE-ProRule" id="PRU00175"/>
    </source>
</evidence>
<dbReference type="SMART" id="SM00184">
    <property type="entry name" value="RING"/>
    <property type="match status" value="1"/>
</dbReference>
<reference evidence="4" key="1">
    <citation type="submission" date="2021-09" db="EMBL/GenBank/DDBJ databases">
        <authorList>
            <consortium name="AG Swart"/>
            <person name="Singh M."/>
            <person name="Singh A."/>
            <person name="Seah K."/>
            <person name="Emmerich C."/>
        </authorList>
    </citation>
    <scope>NUCLEOTIDE SEQUENCE</scope>
    <source>
        <strain evidence="4">ATCC30299</strain>
    </source>
</reference>
<dbReference type="InterPro" id="IPR043400">
    <property type="entry name" value="RING-HC_RNF141"/>
</dbReference>
<evidence type="ECO:0000256" key="1">
    <source>
        <dbReference type="ARBA" id="ARBA00022017"/>
    </source>
</evidence>
<dbReference type="Proteomes" id="UP001162131">
    <property type="component" value="Unassembled WGS sequence"/>
</dbReference>
<dbReference type="GO" id="GO:0004842">
    <property type="term" value="F:ubiquitin-protein transferase activity"/>
    <property type="evidence" value="ECO:0007669"/>
    <property type="project" value="TreeGrafter"/>
</dbReference>
<name>A0AAU9JW10_9CILI</name>
<dbReference type="GO" id="GO:0008270">
    <property type="term" value="F:zinc ion binding"/>
    <property type="evidence" value="ECO:0007669"/>
    <property type="project" value="UniProtKB-KW"/>
</dbReference>
<dbReference type="PANTHER" id="PTHR12109:SF3">
    <property type="entry name" value="RING FINGER PROTEIN 141"/>
    <property type="match status" value="1"/>
</dbReference>
<proteinExistence type="predicted"/>
<keyword evidence="2" id="KW-0863">Zinc-finger</keyword>
<dbReference type="EMBL" id="CAJZBQ010000037">
    <property type="protein sequence ID" value="CAG9325079.1"/>
    <property type="molecule type" value="Genomic_DNA"/>
</dbReference>
<dbReference type="Pfam" id="PF13920">
    <property type="entry name" value="zf-C3HC4_3"/>
    <property type="match status" value="1"/>
</dbReference>
<dbReference type="PANTHER" id="PTHR12109">
    <property type="entry name" value="RING FINGER PROTEIN 141-RELATED"/>
    <property type="match status" value="1"/>
</dbReference>
<comment type="caution">
    <text evidence="4">The sequence shown here is derived from an EMBL/GenBank/DDBJ whole genome shotgun (WGS) entry which is preliminary data.</text>
</comment>
<keyword evidence="5" id="KW-1185">Reference proteome</keyword>
<organism evidence="4 5">
    <name type="scientific">Blepharisma stoltei</name>
    <dbReference type="NCBI Taxonomy" id="1481888"/>
    <lineage>
        <taxon>Eukaryota</taxon>
        <taxon>Sar</taxon>
        <taxon>Alveolata</taxon>
        <taxon>Ciliophora</taxon>
        <taxon>Postciliodesmatophora</taxon>
        <taxon>Heterotrichea</taxon>
        <taxon>Heterotrichida</taxon>
        <taxon>Blepharismidae</taxon>
        <taxon>Blepharisma</taxon>
    </lineage>
</organism>
<evidence type="ECO:0000313" key="5">
    <source>
        <dbReference type="Proteomes" id="UP001162131"/>
    </source>
</evidence>
<dbReference type="GO" id="GO:0051865">
    <property type="term" value="P:protein autoubiquitination"/>
    <property type="evidence" value="ECO:0007669"/>
    <property type="project" value="TreeGrafter"/>
</dbReference>
<evidence type="ECO:0000259" key="3">
    <source>
        <dbReference type="PROSITE" id="PS50089"/>
    </source>
</evidence>
<sequence length="180" mass="21107">MGNSYQNFKGRLSSINEYTQSKEFTKYSGKILFFHVKAKKINEYVPVFWKLKGFIRISVYEIGEESDPRRSLKKKLSISNTNRIYELLMHMKFASSLSPTTMLNENECSICLERLADTILPCHHSFCHRDIHEWEKRQNTCPICRRPINLNNSFTDLAESFEDIQNEIDNCLSEIISLIN</sequence>
<keyword evidence="2" id="KW-0479">Metal-binding</keyword>
<dbReference type="Gene3D" id="3.30.40.10">
    <property type="entry name" value="Zinc/RING finger domain, C3HC4 (zinc finger)"/>
    <property type="match status" value="1"/>
</dbReference>
<gene>
    <name evidence="4" type="ORF">BSTOLATCC_MIC37825</name>
</gene>
<keyword evidence="2" id="KW-0862">Zinc</keyword>
<dbReference type="InterPro" id="IPR013083">
    <property type="entry name" value="Znf_RING/FYVE/PHD"/>
</dbReference>
<feature type="domain" description="RING-type" evidence="3">
    <location>
        <begin position="108"/>
        <end position="145"/>
    </location>
</feature>
<dbReference type="InterPro" id="IPR001841">
    <property type="entry name" value="Znf_RING"/>
</dbReference>
<dbReference type="SUPFAM" id="SSF57850">
    <property type="entry name" value="RING/U-box"/>
    <property type="match status" value="1"/>
</dbReference>
<dbReference type="AlphaFoldDB" id="A0AAU9JW10"/>
<protein>
    <recommendedName>
        <fullName evidence="1">RING finger protein 141</fullName>
    </recommendedName>
</protein>
<dbReference type="InterPro" id="IPR047126">
    <property type="entry name" value="RNF141-like"/>
</dbReference>
<dbReference type="PROSITE" id="PS50089">
    <property type="entry name" value="ZF_RING_2"/>
    <property type="match status" value="1"/>
</dbReference>
<accession>A0AAU9JW10</accession>
<dbReference type="CDD" id="cd16545">
    <property type="entry name" value="RING-HC_RNF141"/>
    <property type="match status" value="1"/>
</dbReference>
<evidence type="ECO:0000313" key="4">
    <source>
        <dbReference type="EMBL" id="CAG9325079.1"/>
    </source>
</evidence>